<feature type="compositionally biased region" description="Polar residues" evidence="1">
    <location>
        <begin position="19"/>
        <end position="35"/>
    </location>
</feature>
<comment type="caution">
    <text evidence="2">The sequence shown here is derived from an EMBL/GenBank/DDBJ whole genome shotgun (WGS) entry which is preliminary data.</text>
</comment>
<evidence type="ECO:0000313" key="2">
    <source>
        <dbReference type="EMBL" id="TMW59054.1"/>
    </source>
</evidence>
<accession>A0A8K1FFJ7</accession>
<organism evidence="2 3">
    <name type="scientific">Pythium oligandrum</name>
    <name type="common">Mycoparasitic fungus</name>
    <dbReference type="NCBI Taxonomy" id="41045"/>
    <lineage>
        <taxon>Eukaryota</taxon>
        <taxon>Sar</taxon>
        <taxon>Stramenopiles</taxon>
        <taxon>Oomycota</taxon>
        <taxon>Peronosporomycetes</taxon>
        <taxon>Pythiales</taxon>
        <taxon>Pythiaceae</taxon>
        <taxon>Pythium</taxon>
    </lineage>
</organism>
<dbReference type="EMBL" id="SPLM01000110">
    <property type="protein sequence ID" value="TMW59054.1"/>
    <property type="molecule type" value="Genomic_DNA"/>
</dbReference>
<protein>
    <submittedName>
        <fullName evidence="2">Uncharacterized protein</fullName>
    </submittedName>
</protein>
<reference evidence="2" key="1">
    <citation type="submission" date="2019-03" db="EMBL/GenBank/DDBJ databases">
        <title>Long read genome sequence of the mycoparasitic Pythium oligandrum ATCC 38472 isolated from sugarbeet rhizosphere.</title>
        <authorList>
            <person name="Gaulin E."/>
        </authorList>
    </citation>
    <scope>NUCLEOTIDE SEQUENCE</scope>
    <source>
        <strain evidence="2">ATCC 38472_TT</strain>
    </source>
</reference>
<gene>
    <name evidence="2" type="ORF">Poli38472_007199</name>
</gene>
<evidence type="ECO:0000256" key="1">
    <source>
        <dbReference type="SAM" id="MobiDB-lite"/>
    </source>
</evidence>
<proteinExistence type="predicted"/>
<dbReference type="OrthoDB" id="58180at2759"/>
<feature type="compositionally biased region" description="Low complexity" evidence="1">
    <location>
        <begin position="91"/>
        <end position="101"/>
    </location>
</feature>
<name>A0A8K1FFJ7_PYTOL</name>
<dbReference type="Proteomes" id="UP000794436">
    <property type="component" value="Unassembled WGS sequence"/>
</dbReference>
<keyword evidence="3" id="KW-1185">Reference proteome</keyword>
<evidence type="ECO:0000313" key="3">
    <source>
        <dbReference type="Proteomes" id="UP000794436"/>
    </source>
</evidence>
<feature type="region of interest" description="Disordered" evidence="1">
    <location>
        <begin position="1"/>
        <end position="56"/>
    </location>
</feature>
<dbReference type="AlphaFoldDB" id="A0A8K1FFJ7"/>
<feature type="region of interest" description="Disordered" evidence="1">
    <location>
        <begin position="84"/>
        <end position="103"/>
    </location>
</feature>
<sequence length="182" mass="20234">MYASPSHRYSRQQPYYGGSNASYSPTKYGSSTSGSYEGRMSPVHGRHQYYQSPMKAQSYQRNYASSSYGNDYYASNNGQYYHADGTTYYHSSGSTASSSSSQEGYFADDLEDYDEYRSMFSVKPDADPEMTTVPTVPTPLSLSKYEHGKTPSGRVLVTSGNQTVEFFSSTVNAPTRCMFVSN</sequence>